<evidence type="ECO:0000313" key="3">
    <source>
        <dbReference type="Proteomes" id="UP000478052"/>
    </source>
</evidence>
<name>A0A6G0XCK5_APHCR</name>
<reference evidence="2 3" key="1">
    <citation type="submission" date="2019-08" db="EMBL/GenBank/DDBJ databases">
        <title>Whole genome of Aphis craccivora.</title>
        <authorList>
            <person name="Voronova N.V."/>
            <person name="Shulinski R.S."/>
            <person name="Bandarenka Y.V."/>
            <person name="Zhorov D.G."/>
            <person name="Warner D."/>
        </authorList>
    </citation>
    <scope>NUCLEOTIDE SEQUENCE [LARGE SCALE GENOMIC DNA]</scope>
    <source>
        <strain evidence="2">180601</strain>
        <tissue evidence="2">Whole Body</tissue>
    </source>
</reference>
<feature type="region of interest" description="Disordered" evidence="1">
    <location>
        <begin position="44"/>
        <end position="104"/>
    </location>
</feature>
<feature type="region of interest" description="Disordered" evidence="1">
    <location>
        <begin position="1"/>
        <end position="23"/>
    </location>
</feature>
<protein>
    <submittedName>
        <fullName evidence="2">Integrase catalytic domain-containing protein</fullName>
    </submittedName>
</protein>
<dbReference type="EMBL" id="VUJU01007955">
    <property type="protein sequence ID" value="KAF0737842.1"/>
    <property type="molecule type" value="Genomic_DNA"/>
</dbReference>
<evidence type="ECO:0000256" key="1">
    <source>
        <dbReference type="SAM" id="MobiDB-lite"/>
    </source>
</evidence>
<sequence>MTTTIPRPPLGVGIPPRNSYYKNNNQNARTRIIFAFRIPPRVPKRQCSERNAQRYRAVGSRGLHNSGVSSEGQPRRTAQPRNKNRSTRATQATKARGTPKYSPYYFRLGTDATTRQDTPPPVLVLSREGKWPSDWAITRTTDSPIEGIRIGKTDRGMENREKHVPTGKHTTCRKRSPNRWGPVTLQKRVGKGVFLTDQQPPRKIHVSCLIHSTSTNCPLPDTATNQ</sequence>
<accession>A0A6G0XCK5</accession>
<feature type="region of interest" description="Disordered" evidence="1">
    <location>
        <begin position="159"/>
        <end position="181"/>
    </location>
</feature>
<keyword evidence="3" id="KW-1185">Reference proteome</keyword>
<organism evidence="2 3">
    <name type="scientific">Aphis craccivora</name>
    <name type="common">Cowpea aphid</name>
    <dbReference type="NCBI Taxonomy" id="307492"/>
    <lineage>
        <taxon>Eukaryota</taxon>
        <taxon>Metazoa</taxon>
        <taxon>Ecdysozoa</taxon>
        <taxon>Arthropoda</taxon>
        <taxon>Hexapoda</taxon>
        <taxon>Insecta</taxon>
        <taxon>Pterygota</taxon>
        <taxon>Neoptera</taxon>
        <taxon>Paraneoptera</taxon>
        <taxon>Hemiptera</taxon>
        <taxon>Sternorrhyncha</taxon>
        <taxon>Aphidomorpha</taxon>
        <taxon>Aphidoidea</taxon>
        <taxon>Aphididae</taxon>
        <taxon>Aphidini</taxon>
        <taxon>Aphis</taxon>
        <taxon>Aphis</taxon>
    </lineage>
</organism>
<proteinExistence type="predicted"/>
<gene>
    <name evidence="2" type="ORF">FWK35_00028875</name>
</gene>
<dbReference type="Proteomes" id="UP000478052">
    <property type="component" value="Unassembled WGS sequence"/>
</dbReference>
<comment type="caution">
    <text evidence="2">The sequence shown here is derived from an EMBL/GenBank/DDBJ whole genome shotgun (WGS) entry which is preliminary data.</text>
</comment>
<evidence type="ECO:0000313" key="2">
    <source>
        <dbReference type="EMBL" id="KAF0737842.1"/>
    </source>
</evidence>
<dbReference type="AlphaFoldDB" id="A0A6G0XCK5"/>